<feature type="non-terminal residue" evidence="1">
    <location>
        <position position="124"/>
    </location>
</feature>
<protein>
    <submittedName>
        <fullName evidence="1">Uncharacterized protein</fullName>
    </submittedName>
</protein>
<keyword evidence="2" id="KW-1185">Reference proteome</keyword>
<dbReference type="EMBL" id="LN891082">
    <property type="protein sequence ID" value="CUS09442.1"/>
    <property type="molecule type" value="Genomic_DNA"/>
</dbReference>
<gene>
    <name evidence="1" type="ORF">GSTUAT00006474001</name>
</gene>
<dbReference type="AlphaFoldDB" id="A0A292PP64"/>
<evidence type="ECO:0000313" key="2">
    <source>
        <dbReference type="Proteomes" id="UP001412239"/>
    </source>
</evidence>
<sequence length="124" mass="13883">KHHTSPIRLTQTTPPLAFCIDLSLREEQFPFPYCISVLPFPHLSLAFILFHTLCPSPWVCYSPRYDFRVASRPFSILFSPVCVGLGGATRRVCQVPCSPGRALIAKYSPWTRLSTAEQTVTAAE</sequence>
<dbReference type="Proteomes" id="UP001412239">
    <property type="component" value="Unassembled WGS sequence"/>
</dbReference>
<proteinExistence type="predicted"/>
<organism evidence="1 2">
    <name type="scientific">Tuber aestivum</name>
    <name type="common">summer truffle</name>
    <dbReference type="NCBI Taxonomy" id="59557"/>
    <lineage>
        <taxon>Eukaryota</taxon>
        <taxon>Fungi</taxon>
        <taxon>Dikarya</taxon>
        <taxon>Ascomycota</taxon>
        <taxon>Pezizomycotina</taxon>
        <taxon>Pezizomycetes</taxon>
        <taxon>Pezizales</taxon>
        <taxon>Tuberaceae</taxon>
        <taxon>Tuber</taxon>
    </lineage>
</organism>
<evidence type="ECO:0000313" key="1">
    <source>
        <dbReference type="EMBL" id="CUS09442.1"/>
    </source>
</evidence>
<reference evidence="1" key="1">
    <citation type="submission" date="2015-10" db="EMBL/GenBank/DDBJ databases">
        <authorList>
            <person name="Regsiter A."/>
            <person name="william w."/>
        </authorList>
    </citation>
    <scope>NUCLEOTIDE SEQUENCE</scope>
    <source>
        <strain evidence="1">Montdore</strain>
    </source>
</reference>
<name>A0A292PP64_9PEZI</name>
<accession>A0A292PP64</accession>